<feature type="compositionally biased region" description="Low complexity" evidence="1">
    <location>
        <begin position="84"/>
        <end position="101"/>
    </location>
</feature>
<comment type="caution">
    <text evidence="2">The sequence shown here is derived from an EMBL/GenBank/DDBJ whole genome shotgun (WGS) entry which is preliminary data.</text>
</comment>
<name>A0A9P4NH79_9PEZI</name>
<dbReference type="GO" id="GO:0033768">
    <property type="term" value="C:SUMO-targeted ubiquitin ligase complex"/>
    <property type="evidence" value="ECO:0007669"/>
    <property type="project" value="TreeGrafter"/>
</dbReference>
<protein>
    <recommendedName>
        <fullName evidence="4">RING-type domain-containing protein</fullName>
    </recommendedName>
</protein>
<feature type="region of interest" description="Disordered" evidence="1">
    <location>
        <begin position="211"/>
        <end position="262"/>
    </location>
</feature>
<dbReference type="AlphaFoldDB" id="A0A9P4NH79"/>
<feature type="compositionally biased region" description="Low complexity" evidence="1">
    <location>
        <begin position="28"/>
        <end position="38"/>
    </location>
</feature>
<accession>A0A9P4NH79</accession>
<feature type="region of interest" description="Disordered" evidence="1">
    <location>
        <begin position="1"/>
        <end position="54"/>
    </location>
</feature>
<evidence type="ECO:0008006" key="4">
    <source>
        <dbReference type="Google" id="ProtNLM"/>
    </source>
</evidence>
<dbReference type="PANTHER" id="PTHR28042:SF1">
    <property type="entry name" value="E3 UBIQUITIN-PROTEIN LIGASE COMPLEX SLX5-SLX8 SUBUNIT SLX5"/>
    <property type="match status" value="1"/>
</dbReference>
<dbReference type="EMBL" id="MU007097">
    <property type="protein sequence ID" value="KAF2421557.1"/>
    <property type="molecule type" value="Genomic_DNA"/>
</dbReference>
<dbReference type="PANTHER" id="PTHR28042">
    <property type="entry name" value="E3 UBIQUITIN-PROTEIN LIGASE COMPLEX SLX5-SLX8 SUBUNIT SLX5"/>
    <property type="match status" value="1"/>
</dbReference>
<organism evidence="2 3">
    <name type="scientific">Tothia fuscella</name>
    <dbReference type="NCBI Taxonomy" id="1048955"/>
    <lineage>
        <taxon>Eukaryota</taxon>
        <taxon>Fungi</taxon>
        <taxon>Dikarya</taxon>
        <taxon>Ascomycota</taxon>
        <taxon>Pezizomycotina</taxon>
        <taxon>Dothideomycetes</taxon>
        <taxon>Pleosporomycetidae</taxon>
        <taxon>Venturiales</taxon>
        <taxon>Cylindrosympodiaceae</taxon>
        <taxon>Tothia</taxon>
    </lineage>
</organism>
<sequence>MDRPWAIASRGTKRTHDEMNVHHRNSSRPRSTQSPSTSANVHLSGISIGNRNNNQEITFEMPRIAGMRFPGDGFDFRRPASLNTSPTAHTSRSSSSTTTSTDAELPPTDLPPRITLNGNGNGNGNMGDMDGQGELEVIDLTSDIDEPGMGVFFTAAAGSTPAPPEIHSTFGRAARGPRFGPAEIIDLSGDSPEVALVRHQPGQGINPANLQRNAAPSANAGPPSPEITFVSSRPLRLPTPPVPRQPRPMRFGNPNTDPVDLNSDDDIQVTGFRRVTPPPAPIIPRTTASELRGLIGPAGMERLMDRIMQRGFGAPPRTAVRRGGAGGVFVTPDLNFGAVGFDLGMGTGLGDSGGGDEREGTQSPPIVPPEKAPEGWTRSPQEDGFYVCENCGEELCVGLEERKRQVFVGRCGHMYCGDCTKDRHATKRKKVRESYEKVPRSKPFKECVVPGCDRKLTSKTAMIQLFL</sequence>
<evidence type="ECO:0000313" key="2">
    <source>
        <dbReference type="EMBL" id="KAF2421557.1"/>
    </source>
</evidence>
<evidence type="ECO:0000256" key="1">
    <source>
        <dbReference type="SAM" id="MobiDB-lite"/>
    </source>
</evidence>
<feature type="region of interest" description="Disordered" evidence="1">
    <location>
        <begin position="70"/>
        <end position="124"/>
    </location>
</feature>
<gene>
    <name evidence="2" type="ORF">EJ08DRAFT_641309</name>
</gene>
<dbReference type="GO" id="GO:0004842">
    <property type="term" value="F:ubiquitin-protein transferase activity"/>
    <property type="evidence" value="ECO:0007669"/>
    <property type="project" value="TreeGrafter"/>
</dbReference>
<dbReference type="InterPro" id="IPR038886">
    <property type="entry name" value="E3_SLX5/Rfp1"/>
</dbReference>
<evidence type="ECO:0000313" key="3">
    <source>
        <dbReference type="Proteomes" id="UP000800235"/>
    </source>
</evidence>
<feature type="compositionally biased region" description="Pro residues" evidence="1">
    <location>
        <begin position="237"/>
        <end position="246"/>
    </location>
</feature>
<keyword evidence="3" id="KW-1185">Reference proteome</keyword>
<feature type="region of interest" description="Disordered" evidence="1">
    <location>
        <begin position="347"/>
        <end position="379"/>
    </location>
</feature>
<proteinExistence type="predicted"/>
<dbReference type="OrthoDB" id="2398441at2759"/>
<reference evidence="2" key="1">
    <citation type="journal article" date="2020" name="Stud. Mycol.">
        <title>101 Dothideomycetes genomes: a test case for predicting lifestyles and emergence of pathogens.</title>
        <authorList>
            <person name="Haridas S."/>
            <person name="Albert R."/>
            <person name="Binder M."/>
            <person name="Bloem J."/>
            <person name="Labutti K."/>
            <person name="Salamov A."/>
            <person name="Andreopoulos B."/>
            <person name="Baker S."/>
            <person name="Barry K."/>
            <person name="Bills G."/>
            <person name="Bluhm B."/>
            <person name="Cannon C."/>
            <person name="Castanera R."/>
            <person name="Culley D."/>
            <person name="Daum C."/>
            <person name="Ezra D."/>
            <person name="Gonzalez J."/>
            <person name="Henrissat B."/>
            <person name="Kuo A."/>
            <person name="Liang C."/>
            <person name="Lipzen A."/>
            <person name="Lutzoni F."/>
            <person name="Magnuson J."/>
            <person name="Mondo S."/>
            <person name="Nolan M."/>
            <person name="Ohm R."/>
            <person name="Pangilinan J."/>
            <person name="Park H.-J."/>
            <person name="Ramirez L."/>
            <person name="Alfaro M."/>
            <person name="Sun H."/>
            <person name="Tritt A."/>
            <person name="Yoshinaga Y."/>
            <person name="Zwiers L.-H."/>
            <person name="Turgeon B."/>
            <person name="Goodwin S."/>
            <person name="Spatafora J."/>
            <person name="Crous P."/>
            <person name="Grigoriev I."/>
        </authorList>
    </citation>
    <scope>NUCLEOTIDE SEQUENCE</scope>
    <source>
        <strain evidence="2">CBS 130266</strain>
    </source>
</reference>
<dbReference type="Proteomes" id="UP000800235">
    <property type="component" value="Unassembled WGS sequence"/>
</dbReference>